<dbReference type="EMBL" id="JBJUIK010000015">
    <property type="protein sequence ID" value="KAL3502246.1"/>
    <property type="molecule type" value="Genomic_DNA"/>
</dbReference>
<dbReference type="AlphaFoldDB" id="A0ABD2Y5D3"/>
<gene>
    <name evidence="1" type="ORF">ACH5RR_036695</name>
</gene>
<comment type="caution">
    <text evidence="1">The sequence shown here is derived from an EMBL/GenBank/DDBJ whole genome shotgun (WGS) entry which is preliminary data.</text>
</comment>
<protein>
    <submittedName>
        <fullName evidence="1">Uncharacterized protein</fullName>
    </submittedName>
</protein>
<organism evidence="1 2">
    <name type="scientific">Cinchona calisaya</name>
    <dbReference type="NCBI Taxonomy" id="153742"/>
    <lineage>
        <taxon>Eukaryota</taxon>
        <taxon>Viridiplantae</taxon>
        <taxon>Streptophyta</taxon>
        <taxon>Embryophyta</taxon>
        <taxon>Tracheophyta</taxon>
        <taxon>Spermatophyta</taxon>
        <taxon>Magnoliopsida</taxon>
        <taxon>eudicotyledons</taxon>
        <taxon>Gunneridae</taxon>
        <taxon>Pentapetalae</taxon>
        <taxon>asterids</taxon>
        <taxon>lamiids</taxon>
        <taxon>Gentianales</taxon>
        <taxon>Rubiaceae</taxon>
        <taxon>Cinchonoideae</taxon>
        <taxon>Cinchoneae</taxon>
        <taxon>Cinchona</taxon>
    </lineage>
</organism>
<keyword evidence="2" id="KW-1185">Reference proteome</keyword>
<sequence length="223" mass="25173">MVKMFDNMPYNETIEKLEVKEYKIVGFIGDTLEDKGCLRGKNRLHETIRKLSGLEVEVPHGSVKLSQRSSDIFEIGNYIGEEDFLVKERTNELLFEKKLDFALILSIRKLKQEDKGDFLLEVEKVGRRNKVKEIKSDNEFLDNMAKSKDVATQTSSVTAFLSIGSYSSAYSKTYSDVFGIGPFATRTVKNFATIFASISMEDISSNTTKVINFVAVGSISRTF</sequence>
<accession>A0ABD2Y5D3</accession>
<proteinExistence type="predicted"/>
<evidence type="ECO:0000313" key="2">
    <source>
        <dbReference type="Proteomes" id="UP001630127"/>
    </source>
</evidence>
<dbReference type="Proteomes" id="UP001630127">
    <property type="component" value="Unassembled WGS sequence"/>
</dbReference>
<evidence type="ECO:0000313" key="1">
    <source>
        <dbReference type="EMBL" id="KAL3502246.1"/>
    </source>
</evidence>
<reference evidence="1 2" key="1">
    <citation type="submission" date="2024-11" db="EMBL/GenBank/DDBJ databases">
        <title>A near-complete genome assembly of Cinchona calisaya.</title>
        <authorList>
            <person name="Lian D.C."/>
            <person name="Zhao X.W."/>
            <person name="Wei L."/>
        </authorList>
    </citation>
    <scope>NUCLEOTIDE SEQUENCE [LARGE SCALE GENOMIC DNA]</scope>
    <source>
        <tissue evidence="1">Nenye</tissue>
    </source>
</reference>
<name>A0ABD2Y5D3_9GENT</name>